<feature type="compositionally biased region" description="Low complexity" evidence="7">
    <location>
        <begin position="656"/>
        <end position="665"/>
    </location>
</feature>
<comment type="subcellular location">
    <subcellularLocation>
        <location evidence="1">Nucleus</location>
    </subcellularLocation>
</comment>
<proteinExistence type="predicted"/>
<feature type="region of interest" description="Disordered" evidence="7">
    <location>
        <begin position="905"/>
        <end position="926"/>
    </location>
</feature>
<name>A0AAR5PHM6_DENPD</name>
<evidence type="ECO:0000256" key="3">
    <source>
        <dbReference type="ARBA" id="ARBA00022771"/>
    </source>
</evidence>
<dbReference type="InterPro" id="IPR017907">
    <property type="entry name" value="Znf_RING_CS"/>
</dbReference>
<evidence type="ECO:0000256" key="1">
    <source>
        <dbReference type="ARBA" id="ARBA00004123"/>
    </source>
</evidence>
<dbReference type="SUPFAM" id="SSF57850">
    <property type="entry name" value="RING/U-box"/>
    <property type="match status" value="1"/>
</dbReference>
<dbReference type="Pfam" id="PF13923">
    <property type="entry name" value="zf-C3HC4_2"/>
    <property type="match status" value="1"/>
</dbReference>
<dbReference type="GO" id="GO:0035102">
    <property type="term" value="C:PRC1 complex"/>
    <property type="evidence" value="ECO:0007669"/>
    <property type="project" value="TreeGrafter"/>
</dbReference>
<dbReference type="KEGG" id="dpa:109537790"/>
<evidence type="ECO:0000256" key="2">
    <source>
        <dbReference type="ARBA" id="ARBA00022723"/>
    </source>
</evidence>
<dbReference type="GO" id="GO:1990841">
    <property type="term" value="F:promoter-specific chromatin binding"/>
    <property type="evidence" value="ECO:0007669"/>
    <property type="project" value="TreeGrafter"/>
</dbReference>
<dbReference type="Gene3D" id="3.10.20.90">
    <property type="entry name" value="Phosphatidylinositol 3-kinase Catalytic Subunit, Chain A, domain 1"/>
    <property type="match status" value="1"/>
</dbReference>
<feature type="compositionally biased region" description="Low complexity" evidence="7">
    <location>
        <begin position="587"/>
        <end position="598"/>
    </location>
</feature>
<keyword evidence="10" id="KW-1185">Reference proteome</keyword>
<dbReference type="Proteomes" id="UP000019118">
    <property type="component" value="Unassembled WGS sequence"/>
</dbReference>
<feature type="region of interest" description="Disordered" evidence="7">
    <location>
        <begin position="1043"/>
        <end position="1080"/>
    </location>
</feature>
<reference evidence="9" key="2">
    <citation type="submission" date="2024-08" db="UniProtKB">
        <authorList>
            <consortium name="EnsemblMetazoa"/>
        </authorList>
    </citation>
    <scope>IDENTIFICATION</scope>
</reference>
<keyword evidence="2" id="KW-0479">Metal-binding</keyword>
<keyword evidence="5" id="KW-0539">Nucleus</keyword>
<feature type="compositionally biased region" description="Polar residues" evidence="7">
    <location>
        <begin position="1093"/>
        <end position="1106"/>
    </location>
</feature>
<keyword evidence="4" id="KW-0862">Zinc</keyword>
<dbReference type="FunFam" id="3.30.40.10:FF:000033">
    <property type="entry name" value="Polycomb group RING finger protein 3"/>
    <property type="match status" value="1"/>
</dbReference>
<dbReference type="PROSITE" id="PS50089">
    <property type="entry name" value="ZF_RING_2"/>
    <property type="match status" value="1"/>
</dbReference>
<dbReference type="AlphaFoldDB" id="A0AAR5PHM6"/>
<evidence type="ECO:0000256" key="5">
    <source>
        <dbReference type="ARBA" id="ARBA00023242"/>
    </source>
</evidence>
<feature type="region of interest" description="Disordered" evidence="7">
    <location>
        <begin position="773"/>
        <end position="805"/>
    </location>
</feature>
<evidence type="ECO:0000256" key="6">
    <source>
        <dbReference type="PROSITE-ProRule" id="PRU00175"/>
    </source>
</evidence>
<feature type="compositionally biased region" description="Low complexity" evidence="7">
    <location>
        <begin position="1111"/>
        <end position="1131"/>
    </location>
</feature>
<dbReference type="InterPro" id="IPR032443">
    <property type="entry name" value="RAWUL"/>
</dbReference>
<dbReference type="GeneID" id="109537790"/>
<feature type="compositionally biased region" description="Low complexity" evidence="7">
    <location>
        <begin position="1063"/>
        <end position="1080"/>
    </location>
</feature>
<dbReference type="GO" id="GO:0000122">
    <property type="term" value="P:negative regulation of transcription by RNA polymerase II"/>
    <property type="evidence" value="ECO:0007669"/>
    <property type="project" value="TreeGrafter"/>
</dbReference>
<evidence type="ECO:0000259" key="8">
    <source>
        <dbReference type="PROSITE" id="PS50089"/>
    </source>
</evidence>
<dbReference type="GO" id="GO:0008270">
    <property type="term" value="F:zinc ion binding"/>
    <property type="evidence" value="ECO:0007669"/>
    <property type="project" value="UniProtKB-KW"/>
</dbReference>
<dbReference type="PANTHER" id="PTHR10825">
    <property type="entry name" value="RING FINGER DOMAIN-CONTAINING, POLYCOMB GROUP COMPONENT"/>
    <property type="match status" value="1"/>
</dbReference>
<evidence type="ECO:0000313" key="10">
    <source>
        <dbReference type="Proteomes" id="UP000019118"/>
    </source>
</evidence>
<keyword evidence="3 6" id="KW-0863">Zinc-finger</keyword>
<dbReference type="CDD" id="cd17082">
    <property type="entry name" value="RAWUL_PCGF2_like"/>
    <property type="match status" value="1"/>
</dbReference>
<dbReference type="SMART" id="SM00184">
    <property type="entry name" value="RING"/>
    <property type="match status" value="1"/>
</dbReference>
<feature type="domain" description="RING-type" evidence="8">
    <location>
        <begin position="22"/>
        <end position="61"/>
    </location>
</feature>
<dbReference type="EnsemblMetazoa" id="XM_019904682.1">
    <property type="protein sequence ID" value="XP_019760241.1"/>
    <property type="gene ID" value="LOC109537790"/>
</dbReference>
<sequence>MELPASKPEKIWLNEINEYLTCYLCKGYFIDATTISECLHSFCRSCIIKFLQDKSYCPVCELIINKAKPNLKLDKTRQDIVYKLVPQLFFKEMLRRKTLYKNHPEIAAKVSPEERGEDIERTIFNPEEMISLSLEYIRDDSTPGAIRIPGIVTELDTLKNNGSTEEGQDPQMKRYLLCPGMCRIEVLKKFIRNKYNVDTNQFFIDVLYKRVPLPDHYTLIDIAYIYSWQRNELMKFFFRIIDHNKPKPTDNPATVLAVPQFTLRHSRKTKSTGERTKRYSQYLSKKSHRKTIGKVSNSSSKAPDEHEIKKEIKFDNGNNDFAVVQGCDDAKVNPVESDALGVREFQSRASPTKEKVKQEKHGDERHANAAVIDRNNAAVVNKTDKENYLSNRVPKGEVFGGKPDIVTTNTLSGNINSLVSKVENIGSKNIALRKSMASHKHIFEESSVTVKKEPEFEETDNNKFVFKISREYLDDSNRDSSQSQVISKPVTKSYTSITLNRSENVEIITEIEPVSNRNGKSIGHHIIKQTIKKGSKVKSSNSPKKLPIAKLRITKSPVAKKSTSKRGSKQAISDTPAAISEAPKIESAQASSSASTSQVLESHSNSDNSRKQLQLHLSDEQFNFFGYLNLFPKASREKTTENVLQPSSTLIKNETTEPTTSAEPTNQQPKKQIIISRLSHGQKRKSTSPVKADRSKVLNLDTKKAIQLFLQGKSPSPSTSDNDEGLQSLINTCKIPSSLSITIKQSSEGDSSPVIVPPVKNYIEILKLPDELSNSDKSNISEKDKSNEPAKLDLSKFCDNDSEQKVDEDISEIAKSLTEKIPMSTTISEIVAPKPNFEIPVKTNIPSKAPIQPTPVPEVNKALGLTTSSKDPLSQSKPRSSQTFQKIFEESLKKPGDCSKVATIELSTSEESDSSGTATNQTSGKRKILELASQLAKTTKLDPEPNSNASSMPKVQIPRLSSWRHHKTLKHQPGSSMVAQTVASLHSSSLGMNYTVSVGPQNTSKVLKASGIVSPVKTNSVPAAPEQKPSDLSEGKLANVDFKVPSPSLSSPKLPDAAGSGCSTATPKTSSPKHSPKSSPLIKHMYASAFNQRVPSPKSRFSSNKNRVLKPKSSSTSPKPSTSVPSAKSPAPILPISTESDNPAAIIGANEIVDQYTTQVLKNNINLDPVLAGKQLAAFQHAFLLNQIEMRHRQNWYNRNQGHLLQYEKYLQSMNGGINGTQGQT</sequence>
<feature type="compositionally biased region" description="Low complexity" evidence="7">
    <location>
        <begin position="1045"/>
        <end position="1055"/>
    </location>
</feature>
<organism evidence="9 10">
    <name type="scientific">Dendroctonus ponderosae</name>
    <name type="common">Mountain pine beetle</name>
    <dbReference type="NCBI Taxonomy" id="77166"/>
    <lineage>
        <taxon>Eukaryota</taxon>
        <taxon>Metazoa</taxon>
        <taxon>Ecdysozoa</taxon>
        <taxon>Arthropoda</taxon>
        <taxon>Hexapoda</taxon>
        <taxon>Insecta</taxon>
        <taxon>Pterygota</taxon>
        <taxon>Neoptera</taxon>
        <taxon>Endopterygota</taxon>
        <taxon>Coleoptera</taxon>
        <taxon>Polyphaga</taxon>
        <taxon>Cucujiformia</taxon>
        <taxon>Curculionidae</taxon>
        <taxon>Scolytinae</taxon>
        <taxon>Dendroctonus</taxon>
    </lineage>
</organism>
<feature type="compositionally biased region" description="Polar residues" evidence="7">
    <location>
        <begin position="641"/>
        <end position="653"/>
    </location>
</feature>
<reference evidence="10" key="1">
    <citation type="journal article" date="2013" name="Genome Biol.">
        <title>Draft genome of the mountain pine beetle, Dendroctonus ponderosae Hopkins, a major forest pest.</title>
        <authorList>
            <person name="Keeling C.I."/>
            <person name="Yuen M.M."/>
            <person name="Liao N.Y."/>
            <person name="Docking T.R."/>
            <person name="Chan S.K."/>
            <person name="Taylor G.A."/>
            <person name="Palmquist D.L."/>
            <person name="Jackman S.D."/>
            <person name="Nguyen A."/>
            <person name="Li M."/>
            <person name="Henderson H."/>
            <person name="Janes J.K."/>
            <person name="Zhao Y."/>
            <person name="Pandoh P."/>
            <person name="Moore R."/>
            <person name="Sperling F.A."/>
            <person name="Huber D.P."/>
            <person name="Birol I."/>
            <person name="Jones S.J."/>
            <person name="Bohlmann J."/>
        </authorList>
    </citation>
    <scope>NUCLEOTIDE SEQUENCE</scope>
</reference>
<dbReference type="InterPro" id="IPR001841">
    <property type="entry name" value="Znf_RING"/>
</dbReference>
<evidence type="ECO:0000313" key="9">
    <source>
        <dbReference type="EnsemblMetazoa" id="XP_019760241.1"/>
    </source>
</evidence>
<feature type="compositionally biased region" description="Polar residues" evidence="7">
    <location>
        <begin position="914"/>
        <end position="923"/>
    </location>
</feature>
<evidence type="ECO:0000256" key="4">
    <source>
        <dbReference type="ARBA" id="ARBA00022833"/>
    </source>
</evidence>
<feature type="region of interest" description="Disordered" evidence="7">
    <location>
        <begin position="1093"/>
        <end position="1138"/>
    </location>
</feature>
<feature type="region of interest" description="Disordered" evidence="7">
    <location>
        <begin position="528"/>
        <end position="610"/>
    </location>
</feature>
<dbReference type="Gene3D" id="3.30.40.10">
    <property type="entry name" value="Zinc/RING finger domain, C3HC4 (zinc finger)"/>
    <property type="match status" value="1"/>
</dbReference>
<feature type="region of interest" description="Disordered" evidence="7">
    <location>
        <begin position="637"/>
        <end position="671"/>
    </location>
</feature>
<dbReference type="PROSITE" id="PS00518">
    <property type="entry name" value="ZF_RING_1"/>
    <property type="match status" value="1"/>
</dbReference>
<dbReference type="Pfam" id="PF16207">
    <property type="entry name" value="RAWUL"/>
    <property type="match status" value="1"/>
</dbReference>
<dbReference type="PANTHER" id="PTHR10825:SF29">
    <property type="entry name" value="POLYCOMB GROUP RING FINGER PROTEIN 1"/>
    <property type="match status" value="1"/>
</dbReference>
<feature type="compositionally biased region" description="Basic and acidic residues" evidence="7">
    <location>
        <begin position="779"/>
        <end position="805"/>
    </location>
</feature>
<evidence type="ECO:0000256" key="7">
    <source>
        <dbReference type="SAM" id="MobiDB-lite"/>
    </source>
</evidence>
<protein>
    <recommendedName>
        <fullName evidence="8">RING-type domain-containing protein</fullName>
    </recommendedName>
</protein>
<dbReference type="InterPro" id="IPR013083">
    <property type="entry name" value="Znf_RING/FYVE/PHD"/>
</dbReference>
<accession>A0AAR5PHM6</accession>